<dbReference type="InterPro" id="IPR001075">
    <property type="entry name" value="NIF_FeS_clus_asmbl_NifU_C"/>
</dbReference>
<feature type="signal peptide" evidence="3">
    <location>
        <begin position="1"/>
        <end position="30"/>
    </location>
</feature>
<protein>
    <recommendedName>
        <fullName evidence="4">NIF system FeS cluster assembly NifU C-terminal domain-containing protein</fullName>
    </recommendedName>
</protein>
<feature type="domain" description="NIF system FeS cluster assembly NifU C-terminal" evidence="4">
    <location>
        <begin position="267"/>
        <end position="333"/>
    </location>
</feature>
<organism evidence="5">
    <name type="scientific">Rhizochromulina marina</name>
    <dbReference type="NCBI Taxonomy" id="1034831"/>
    <lineage>
        <taxon>Eukaryota</taxon>
        <taxon>Sar</taxon>
        <taxon>Stramenopiles</taxon>
        <taxon>Ochrophyta</taxon>
        <taxon>Dictyochophyceae</taxon>
        <taxon>Rhizochromulinales</taxon>
        <taxon>Rhizochromulina</taxon>
    </lineage>
</organism>
<dbReference type="InterPro" id="IPR034904">
    <property type="entry name" value="FSCA_dom_sf"/>
</dbReference>
<name>A0A7S2SCE1_9STRA</name>
<proteinExistence type="inferred from homology"/>
<dbReference type="SUPFAM" id="SSF117916">
    <property type="entry name" value="Fe-S cluster assembly (FSCA) domain-like"/>
    <property type="match status" value="1"/>
</dbReference>
<gene>
    <name evidence="5" type="ORF">RMAR1173_LOCUS13353</name>
</gene>
<accession>A0A7S2SCE1</accession>
<dbReference type="GO" id="GO:0005506">
    <property type="term" value="F:iron ion binding"/>
    <property type="evidence" value="ECO:0007669"/>
    <property type="project" value="InterPro"/>
</dbReference>
<dbReference type="FunFam" id="3.30.300.130:FF:000003">
    <property type="entry name" value="NifU-like protein 3, chloroplastic"/>
    <property type="match status" value="1"/>
</dbReference>
<dbReference type="Gene3D" id="3.30.300.130">
    <property type="entry name" value="Fe-S cluster assembly (FSCA)"/>
    <property type="match status" value="1"/>
</dbReference>
<sequence>MRFPRGKVSSMLRFLLPVLALAVAWGPCWGLQVRGLHRRVSWRSVLPRPAAAEESPELRVEDRDVPAAHKGLHSFLYSDEASHEASTTQDGVASVADETRLVEEWAAAFGAKKVAAVYAVFDTEGVARYVGITRHLTMSLAAHLREKSPSVVHSARVTTVSFPSKAAMEEVQAAWMAEYGLSVEALNGDSWSSTTASARAVAEDPADMAAYEDTKLKLRKAMADTTLADGEQGDSDWSQAVSDQTSEATGNQATASAGGLDFTMENIDQVLDEVRPYLVADGGNIKVLSIEPEPRNIIVELQGACGSCPSSTTTMKMGVERVLKEQWPDLGEVVSVSETADLAAELSTADVEAKLAQLLPAITGLGGAVTVASVDAASGKVELEYKGPKALRGGIDQALRDDKRVTEVLFSEAA</sequence>
<dbReference type="EMBL" id="HBHJ01020145">
    <property type="protein sequence ID" value="CAD9695975.1"/>
    <property type="molecule type" value="Transcribed_RNA"/>
</dbReference>
<dbReference type="GO" id="GO:0016226">
    <property type="term" value="P:iron-sulfur cluster assembly"/>
    <property type="evidence" value="ECO:0007669"/>
    <property type="project" value="InterPro"/>
</dbReference>
<dbReference type="AlphaFoldDB" id="A0A7S2SCE1"/>
<feature type="compositionally biased region" description="Polar residues" evidence="2">
    <location>
        <begin position="235"/>
        <end position="255"/>
    </location>
</feature>
<evidence type="ECO:0000256" key="3">
    <source>
        <dbReference type="SAM" id="SignalP"/>
    </source>
</evidence>
<evidence type="ECO:0000256" key="2">
    <source>
        <dbReference type="SAM" id="MobiDB-lite"/>
    </source>
</evidence>
<dbReference type="GO" id="GO:0009536">
    <property type="term" value="C:plastid"/>
    <property type="evidence" value="ECO:0007669"/>
    <property type="project" value="UniProtKB-ARBA"/>
</dbReference>
<feature type="region of interest" description="Disordered" evidence="2">
    <location>
        <begin position="227"/>
        <end position="257"/>
    </location>
</feature>
<evidence type="ECO:0000313" key="5">
    <source>
        <dbReference type="EMBL" id="CAD9695975.1"/>
    </source>
</evidence>
<dbReference type="PANTHER" id="PTHR11178:SF1">
    <property type="entry name" value="NFU1 IRON-SULFUR CLUSTER SCAFFOLD HOMOLOG, MITOCHONDRIAL"/>
    <property type="match status" value="1"/>
</dbReference>
<reference evidence="5" key="1">
    <citation type="submission" date="2021-01" db="EMBL/GenBank/DDBJ databases">
        <authorList>
            <person name="Corre E."/>
            <person name="Pelletier E."/>
            <person name="Niang G."/>
            <person name="Scheremetjew M."/>
            <person name="Finn R."/>
            <person name="Kale V."/>
            <person name="Holt S."/>
            <person name="Cochrane G."/>
            <person name="Meng A."/>
            <person name="Brown T."/>
            <person name="Cohen L."/>
        </authorList>
    </citation>
    <scope>NUCLEOTIDE SEQUENCE</scope>
    <source>
        <strain evidence="5">CCMP1243</strain>
    </source>
</reference>
<evidence type="ECO:0000259" key="4">
    <source>
        <dbReference type="Pfam" id="PF01106"/>
    </source>
</evidence>
<evidence type="ECO:0000256" key="1">
    <source>
        <dbReference type="ARBA" id="ARBA00006420"/>
    </source>
</evidence>
<comment type="similarity">
    <text evidence="1">Belongs to the NifU family.</text>
</comment>
<keyword evidence="3" id="KW-0732">Signal</keyword>
<dbReference type="Pfam" id="PF01106">
    <property type="entry name" value="NifU"/>
    <property type="match status" value="1"/>
</dbReference>
<feature type="chain" id="PRO_5031494965" description="NIF system FeS cluster assembly NifU C-terminal domain-containing protein" evidence="3">
    <location>
        <begin position="31"/>
        <end position="414"/>
    </location>
</feature>
<dbReference type="GO" id="GO:0051536">
    <property type="term" value="F:iron-sulfur cluster binding"/>
    <property type="evidence" value="ECO:0007669"/>
    <property type="project" value="InterPro"/>
</dbReference>
<dbReference type="GO" id="GO:0005198">
    <property type="term" value="F:structural molecule activity"/>
    <property type="evidence" value="ECO:0007669"/>
    <property type="project" value="UniProtKB-ARBA"/>
</dbReference>
<dbReference type="PANTHER" id="PTHR11178">
    <property type="entry name" value="IRON-SULFUR CLUSTER SCAFFOLD PROTEIN NFU-RELATED"/>
    <property type="match status" value="1"/>
</dbReference>